<evidence type="ECO:0000313" key="2">
    <source>
        <dbReference type="Proteomes" id="UP000027195"/>
    </source>
</evidence>
<protein>
    <submittedName>
        <fullName evidence="1">Uncharacterized protein</fullName>
    </submittedName>
</protein>
<dbReference type="Proteomes" id="UP000027195">
    <property type="component" value="Unassembled WGS sequence"/>
</dbReference>
<gene>
    <name evidence="1" type="ORF">BOTBODRAFT_36346</name>
</gene>
<sequence length="57" mass="6403">MLGPLSASLLRHLLDLIPLCRFPQGPRAFNMALDEHHVDMRVALDAILFSPATQNMF</sequence>
<dbReference type="AlphaFoldDB" id="A0A067MF61"/>
<organism evidence="1 2">
    <name type="scientific">Botryobasidium botryosum (strain FD-172 SS1)</name>
    <dbReference type="NCBI Taxonomy" id="930990"/>
    <lineage>
        <taxon>Eukaryota</taxon>
        <taxon>Fungi</taxon>
        <taxon>Dikarya</taxon>
        <taxon>Basidiomycota</taxon>
        <taxon>Agaricomycotina</taxon>
        <taxon>Agaricomycetes</taxon>
        <taxon>Cantharellales</taxon>
        <taxon>Botryobasidiaceae</taxon>
        <taxon>Botryobasidium</taxon>
    </lineage>
</organism>
<dbReference type="InParanoid" id="A0A067MF61"/>
<evidence type="ECO:0000313" key="1">
    <source>
        <dbReference type="EMBL" id="KDQ10236.1"/>
    </source>
</evidence>
<dbReference type="EMBL" id="KL198069">
    <property type="protein sequence ID" value="KDQ10236.1"/>
    <property type="molecule type" value="Genomic_DNA"/>
</dbReference>
<name>A0A067MF61_BOTB1</name>
<proteinExistence type="predicted"/>
<accession>A0A067MF61</accession>
<keyword evidence="2" id="KW-1185">Reference proteome</keyword>
<reference evidence="2" key="1">
    <citation type="journal article" date="2014" name="Proc. Natl. Acad. Sci. U.S.A.">
        <title>Extensive sampling of basidiomycete genomes demonstrates inadequacy of the white-rot/brown-rot paradigm for wood decay fungi.</title>
        <authorList>
            <person name="Riley R."/>
            <person name="Salamov A.A."/>
            <person name="Brown D.W."/>
            <person name="Nagy L.G."/>
            <person name="Floudas D."/>
            <person name="Held B.W."/>
            <person name="Levasseur A."/>
            <person name="Lombard V."/>
            <person name="Morin E."/>
            <person name="Otillar R."/>
            <person name="Lindquist E.A."/>
            <person name="Sun H."/>
            <person name="LaButti K.M."/>
            <person name="Schmutz J."/>
            <person name="Jabbour D."/>
            <person name="Luo H."/>
            <person name="Baker S.E."/>
            <person name="Pisabarro A.G."/>
            <person name="Walton J.D."/>
            <person name="Blanchette R.A."/>
            <person name="Henrissat B."/>
            <person name="Martin F."/>
            <person name="Cullen D."/>
            <person name="Hibbett D.S."/>
            <person name="Grigoriev I.V."/>
        </authorList>
    </citation>
    <scope>NUCLEOTIDE SEQUENCE [LARGE SCALE GENOMIC DNA]</scope>
    <source>
        <strain evidence="2">FD-172 SS1</strain>
    </source>
</reference>
<dbReference type="HOGENOM" id="CLU_2996242_0_0_1"/>